<dbReference type="EMBL" id="LASV01000808">
    <property type="protein sequence ID" value="KKA16230.1"/>
    <property type="molecule type" value="Genomic_DNA"/>
</dbReference>
<dbReference type="OrthoDB" id="1720422at2759"/>
<dbReference type="Proteomes" id="UP000053958">
    <property type="component" value="Unassembled WGS sequence"/>
</dbReference>
<dbReference type="GeneID" id="25313251"/>
<feature type="compositionally biased region" description="Acidic residues" evidence="1">
    <location>
        <begin position="9"/>
        <end position="19"/>
    </location>
</feature>
<protein>
    <submittedName>
        <fullName evidence="2">Uncharacterized protein</fullName>
    </submittedName>
</protein>
<keyword evidence="3" id="KW-1185">Reference proteome</keyword>
<evidence type="ECO:0000313" key="2">
    <source>
        <dbReference type="EMBL" id="KKA16230.1"/>
    </source>
</evidence>
<dbReference type="RefSeq" id="XP_013322842.1">
    <property type="nucleotide sequence ID" value="XM_013467388.1"/>
</dbReference>
<gene>
    <name evidence="2" type="ORF">T310_10184</name>
</gene>
<dbReference type="AlphaFoldDB" id="A0A0F4YDP2"/>
<reference evidence="2 3" key="1">
    <citation type="submission" date="2015-04" db="EMBL/GenBank/DDBJ databases">
        <authorList>
            <person name="Heijne W.H."/>
            <person name="Fedorova N.D."/>
            <person name="Nierman W.C."/>
            <person name="Vollebregt A.W."/>
            <person name="Zhao Z."/>
            <person name="Wu L."/>
            <person name="Kumar M."/>
            <person name="Stam H."/>
            <person name="van den Berg M.A."/>
            <person name="Pel H.J."/>
        </authorList>
    </citation>
    <scope>NUCLEOTIDE SEQUENCE [LARGE SCALE GENOMIC DNA]</scope>
    <source>
        <strain evidence="2 3">CBS 393.64</strain>
    </source>
</reference>
<organism evidence="2 3">
    <name type="scientific">Rasamsonia emersonii (strain ATCC 16479 / CBS 393.64 / IMI 116815)</name>
    <dbReference type="NCBI Taxonomy" id="1408163"/>
    <lineage>
        <taxon>Eukaryota</taxon>
        <taxon>Fungi</taxon>
        <taxon>Dikarya</taxon>
        <taxon>Ascomycota</taxon>
        <taxon>Pezizomycotina</taxon>
        <taxon>Eurotiomycetes</taxon>
        <taxon>Eurotiomycetidae</taxon>
        <taxon>Eurotiales</taxon>
        <taxon>Trichocomaceae</taxon>
        <taxon>Rasamsonia</taxon>
    </lineage>
</organism>
<feature type="region of interest" description="Disordered" evidence="1">
    <location>
        <begin position="1"/>
        <end position="30"/>
    </location>
</feature>
<sequence length="143" mass="16217">MESRTSETDSSESSEDESSGESSSKEKRFPELTEHLDKFAQWAFGSKGIQSLQVLAFGDFSFNRWYERGNVLLCRKSDSAQMQQGGLPGKNYRHLTEGDQSLWDLLRKGSFPKNICPSIDELTRNGFLPGFDGKMQSHFPERP</sequence>
<evidence type="ECO:0000313" key="3">
    <source>
        <dbReference type="Proteomes" id="UP000053958"/>
    </source>
</evidence>
<evidence type="ECO:0000256" key="1">
    <source>
        <dbReference type="SAM" id="MobiDB-lite"/>
    </source>
</evidence>
<proteinExistence type="predicted"/>
<accession>A0A0F4YDP2</accession>
<name>A0A0F4YDP2_RASE3</name>
<comment type="caution">
    <text evidence="2">The sequence shown here is derived from an EMBL/GenBank/DDBJ whole genome shotgun (WGS) entry which is preliminary data.</text>
</comment>